<dbReference type="OrthoDB" id="3980800at2759"/>
<dbReference type="EMBL" id="LT598456">
    <property type="protein sequence ID" value="SCU80808.1"/>
    <property type="molecule type" value="Genomic_DNA"/>
</dbReference>
<evidence type="ECO:0000313" key="2">
    <source>
        <dbReference type="EMBL" id="SCU80808.1"/>
    </source>
</evidence>
<dbReference type="Pfam" id="PF07964">
    <property type="entry name" value="Red1"/>
    <property type="match status" value="2"/>
</dbReference>
<feature type="compositionally biased region" description="Basic and acidic residues" evidence="1">
    <location>
        <begin position="513"/>
        <end position="525"/>
    </location>
</feature>
<dbReference type="GO" id="GO:0007131">
    <property type="term" value="P:reciprocal meiotic recombination"/>
    <property type="evidence" value="ECO:0007669"/>
    <property type="project" value="InterPro"/>
</dbReference>
<feature type="region of interest" description="Disordered" evidence="1">
    <location>
        <begin position="505"/>
        <end position="534"/>
    </location>
</feature>
<dbReference type="AlphaFoldDB" id="A0A1G4IVI6"/>
<dbReference type="InterPro" id="IPR012491">
    <property type="entry name" value="Red1/Rec10"/>
</dbReference>
<proteinExistence type="predicted"/>
<dbReference type="STRING" id="1266660.A0A1G4IVI6"/>
<reference evidence="3" key="1">
    <citation type="submission" date="2016-03" db="EMBL/GenBank/DDBJ databases">
        <authorList>
            <person name="Devillers H."/>
        </authorList>
    </citation>
    <scope>NUCLEOTIDE SEQUENCE [LARGE SCALE GENOMIC DNA]</scope>
</reference>
<keyword evidence="3" id="KW-1185">Reference proteome</keyword>
<protein>
    <submittedName>
        <fullName evidence="2">LADA_0B09648g1_1</fullName>
    </submittedName>
</protein>
<dbReference type="Proteomes" id="UP000190274">
    <property type="component" value="Chromosome B"/>
</dbReference>
<accession>A0A1G4IVI6</accession>
<name>A0A1G4IVI6_9SACH</name>
<gene>
    <name evidence="2" type="ORF">LADA_0B09648G</name>
</gene>
<evidence type="ECO:0000313" key="3">
    <source>
        <dbReference type="Proteomes" id="UP000190274"/>
    </source>
</evidence>
<organism evidence="2 3">
    <name type="scientific">Lachancea dasiensis</name>
    <dbReference type="NCBI Taxonomy" id="1072105"/>
    <lineage>
        <taxon>Eukaryota</taxon>
        <taxon>Fungi</taxon>
        <taxon>Dikarya</taxon>
        <taxon>Ascomycota</taxon>
        <taxon>Saccharomycotina</taxon>
        <taxon>Saccharomycetes</taxon>
        <taxon>Saccharomycetales</taxon>
        <taxon>Saccharomycetaceae</taxon>
        <taxon>Lachancea</taxon>
    </lineage>
</organism>
<evidence type="ECO:0000256" key="1">
    <source>
        <dbReference type="SAM" id="MobiDB-lite"/>
    </source>
</evidence>
<sequence>MCWEELERAIQSDTGNKKSSFIHQWRSRRELDLNNYKRLPSHRQVSRLFKTIQNSSVDYKWAAVDLVVECLSGSNQASEFEYARIGIWRELMNLSIWENPTLFEPRIFRTLLDLSTSCDTPDAWKSIALILGIATRHKDRSIPILASHLQMGYRCSLSRKLDKSSDFQFAMYMVKLLVLIFPKIPMTPVEPDQETGPQFWDDSRRNKAFFNDPRYPNNTGDEKHTLTEFVQKWFGPFATVGAVKSFRFTSLANPSQLKVCKNVDYLQYTRDLLYFWQDDGDVVEFEVKNFDSSVTPTGIFRLKLKDYTGISYFPYGQKSTKSWTSAALFVLELVDETFAIKATKSCRKCKVSEASSFISLNVNTSSSGQTSESQSFASAPQSLAMKESAGALGSLANTEPPKTGLITNSQKHQVASAVELPSPVSKLKTKPLKLTFPKFKIKKGSQNHAAPIEEDEWDFDASSRSIHGEKIFMSPPPVGNNGKMNRDVNAYPNEEQSPLVLAQNRKQARANKKLQDQTKSKHDTENPTSKLSKCVSLEGDWPSTKRSSLNQQVSSTKKQEAMAAKSITKLDILQLDRIFGDMENNASCPNLKRLKGPVKILEEAVHEIETGDETRASGKKRKPAKPIRECPVGEKKRRVEKRADEYETRSPKELPWQSKECAAVTIRGELKGAEKVGTAAAESTNLESTTLATPIKSAQPSLGAMELLGHSFTHQLQEQIFSSITQFSSELSRKMMIINEELSHKICLELSQKYQKMFDQLKDSFHQDISQMSQFVGDIKDLLHLPEDELARRIRSKKFK</sequence>